<proteinExistence type="predicted"/>
<evidence type="ECO:0008006" key="2">
    <source>
        <dbReference type="Google" id="ProtNLM"/>
    </source>
</evidence>
<gene>
    <name evidence="1" type="ordered locus">Cyan7425_4224</name>
</gene>
<evidence type="ECO:0000313" key="1">
    <source>
        <dbReference type="EMBL" id="ACL46537.1"/>
    </source>
</evidence>
<organism evidence="1">
    <name type="scientific">Cyanothece sp. (strain PCC 7425 / ATCC 29141)</name>
    <dbReference type="NCBI Taxonomy" id="395961"/>
    <lineage>
        <taxon>Bacteria</taxon>
        <taxon>Bacillati</taxon>
        <taxon>Cyanobacteriota</taxon>
        <taxon>Cyanophyceae</taxon>
        <taxon>Gomontiellales</taxon>
        <taxon>Cyanothecaceae</taxon>
        <taxon>Cyanothece</taxon>
    </lineage>
</organism>
<dbReference type="InterPro" id="IPR011042">
    <property type="entry name" value="6-blade_b-propeller_TolB-like"/>
</dbReference>
<dbReference type="STRING" id="395961.Cyan7425_4224"/>
<sequence>MHQSFFSRLQPLDRTALSLILILAVLTALLLGTGDHTLPKVRDFSWQHKQVGAEDTAFMLTFNRLMDWQSVTSNLHLNPPLPGRTSWRGRRLAYTLNQPIPYGQAFQLKLEGAQEATLSDQVQPKLMQPFTGQFRSRDRAFVYLGTGKEDGRLVLQNLTLGKQTILTPPHLVVLDFKPYPQGDRILFSAVERRKNGQPAFDPQLYTVSTGIAIDSSRDSSQAEPVGKLERVLDNREYQILKFDLSADGEKIVVQRASRKDVGQTGLWLIQAGADPQLLPVQAGGDFLIAPDSSTLVMAQGKGLAILPLDPDASSQLLDFLPQFGMVLGFTPDGSAATMVRFNSDFTRSLYLVNNQGSQTELLRTNGSILSTQFDPQKRTLYCLLTRLLPGRDYNEQPFIAAIDLQTRQISPLLDLPGQRDLQMSLAADGSGLLFDQLVNKSAQSVPLLTSHLWLLPITPATATQPAEVLAPQPLNPGSHARWLP</sequence>
<dbReference type="SUPFAM" id="SSF69304">
    <property type="entry name" value="Tricorn protease N-terminal domain"/>
    <property type="match status" value="1"/>
</dbReference>
<dbReference type="Gene3D" id="2.120.10.30">
    <property type="entry name" value="TolB, C-terminal domain"/>
    <property type="match status" value="1"/>
</dbReference>
<dbReference type="eggNOG" id="COG0823">
    <property type="taxonomic scope" value="Bacteria"/>
</dbReference>
<dbReference type="HOGENOM" id="CLU_545948_0_0_3"/>
<name>B8HXJ2_CYAP4</name>
<dbReference type="AlphaFoldDB" id="B8HXJ2"/>
<reference evidence="1" key="1">
    <citation type="submission" date="2009-01" db="EMBL/GenBank/DDBJ databases">
        <title>Complete sequence of chromosome Cyanothece sp. PCC 7425.</title>
        <authorList>
            <consortium name="US DOE Joint Genome Institute"/>
            <person name="Lucas S."/>
            <person name="Copeland A."/>
            <person name="Lapidus A."/>
            <person name="Glavina del Rio T."/>
            <person name="Dalin E."/>
            <person name="Tice H."/>
            <person name="Bruce D."/>
            <person name="Goodwin L."/>
            <person name="Pitluck S."/>
            <person name="Sims D."/>
            <person name="Meineke L."/>
            <person name="Brettin T."/>
            <person name="Detter J.C."/>
            <person name="Han C."/>
            <person name="Larimer F."/>
            <person name="Land M."/>
            <person name="Hauser L."/>
            <person name="Kyrpides N."/>
            <person name="Ovchinnikova G."/>
            <person name="Liberton M."/>
            <person name="Stoeckel J."/>
            <person name="Banerjee A."/>
            <person name="Singh A."/>
            <person name="Page L."/>
            <person name="Sato H."/>
            <person name="Zhao L."/>
            <person name="Sherman L."/>
            <person name="Pakrasi H."/>
            <person name="Richardson P."/>
        </authorList>
    </citation>
    <scope>NUCLEOTIDE SEQUENCE</scope>
    <source>
        <strain evidence="1">PCC 7425</strain>
    </source>
</reference>
<accession>B8HXJ2</accession>
<protein>
    <recommendedName>
        <fullName evidence="2">SbsA Ig-like domain-containing protein</fullName>
    </recommendedName>
</protein>
<dbReference type="EMBL" id="CP001344">
    <property type="protein sequence ID" value="ACL46537.1"/>
    <property type="molecule type" value="Genomic_DNA"/>
</dbReference>
<dbReference type="OrthoDB" id="475437at2"/>
<dbReference type="KEGG" id="cyn:Cyan7425_4224"/>